<protein>
    <recommendedName>
        <fullName evidence="2">cysteine-S-conjugate beta-lyase</fullName>
        <ecNumber evidence="2">4.4.1.13</ecNumber>
    </recommendedName>
</protein>
<dbReference type="EC" id="4.4.1.13" evidence="2"/>
<evidence type="ECO:0000259" key="6">
    <source>
        <dbReference type="Pfam" id="PF00155"/>
    </source>
</evidence>
<comment type="caution">
    <text evidence="7">The sequence shown here is derived from an EMBL/GenBank/DDBJ whole genome shotgun (WGS) entry which is preliminary data.</text>
</comment>
<evidence type="ECO:0000256" key="5">
    <source>
        <dbReference type="ARBA" id="ARBA00037974"/>
    </source>
</evidence>
<evidence type="ECO:0000256" key="1">
    <source>
        <dbReference type="ARBA" id="ARBA00001933"/>
    </source>
</evidence>
<dbReference type="PANTHER" id="PTHR43525">
    <property type="entry name" value="PROTEIN MALY"/>
    <property type="match status" value="1"/>
</dbReference>
<evidence type="ECO:0000256" key="2">
    <source>
        <dbReference type="ARBA" id="ARBA00012224"/>
    </source>
</evidence>
<keyword evidence="4 7" id="KW-0456">Lyase</keyword>
<dbReference type="InterPro" id="IPR015421">
    <property type="entry name" value="PyrdxlP-dep_Trfase_major"/>
</dbReference>
<comment type="cofactor">
    <cofactor evidence="1">
        <name>pyridoxal 5'-phosphate</name>
        <dbReference type="ChEBI" id="CHEBI:597326"/>
    </cofactor>
</comment>
<dbReference type="CDD" id="cd00609">
    <property type="entry name" value="AAT_like"/>
    <property type="match status" value="1"/>
</dbReference>
<dbReference type="Gene3D" id="3.40.640.10">
    <property type="entry name" value="Type I PLP-dependent aspartate aminotransferase-like (Major domain)"/>
    <property type="match status" value="1"/>
</dbReference>
<dbReference type="EMBL" id="DAAMHJ010000042">
    <property type="protein sequence ID" value="HAC6678909.1"/>
    <property type="molecule type" value="Genomic_DNA"/>
</dbReference>
<dbReference type="GO" id="GO:0030170">
    <property type="term" value="F:pyridoxal phosphate binding"/>
    <property type="evidence" value="ECO:0007669"/>
    <property type="project" value="InterPro"/>
</dbReference>
<proteinExistence type="inferred from homology"/>
<dbReference type="NCBIfam" id="TIGR04350">
    <property type="entry name" value="C_S_lyase_PatB"/>
    <property type="match status" value="1"/>
</dbReference>
<feature type="domain" description="Aminotransferase class I/classII large" evidence="6">
    <location>
        <begin position="49"/>
        <end position="396"/>
    </location>
</feature>
<dbReference type="SUPFAM" id="SSF53383">
    <property type="entry name" value="PLP-dependent transferases"/>
    <property type="match status" value="1"/>
</dbReference>
<name>A0A702BE17_SALET</name>
<dbReference type="InterPro" id="IPR004839">
    <property type="entry name" value="Aminotransferase_I/II_large"/>
</dbReference>
<dbReference type="InterPro" id="IPR027619">
    <property type="entry name" value="C-S_lyase_PatB-like"/>
</dbReference>
<dbReference type="InterPro" id="IPR015424">
    <property type="entry name" value="PyrdxlP-dep_Trfase"/>
</dbReference>
<dbReference type="Pfam" id="PF00155">
    <property type="entry name" value="Aminotran_1_2"/>
    <property type="match status" value="1"/>
</dbReference>
<dbReference type="InterPro" id="IPR015422">
    <property type="entry name" value="PyrdxlP-dep_Trfase_small"/>
</dbReference>
<reference evidence="7" key="2">
    <citation type="submission" date="2018-07" db="EMBL/GenBank/DDBJ databases">
        <authorList>
            <consortium name="NCBI Pathogen Detection Project"/>
        </authorList>
    </citation>
    <scope>NUCLEOTIDE SEQUENCE</scope>
    <source>
        <strain evidence="7">M138</strain>
    </source>
</reference>
<keyword evidence="3" id="KW-0663">Pyridoxal phosphate</keyword>
<evidence type="ECO:0000256" key="4">
    <source>
        <dbReference type="ARBA" id="ARBA00023239"/>
    </source>
</evidence>
<organism evidence="7">
    <name type="scientific">Salmonella enterica subsp. enterica serovar Eastbourne</name>
    <dbReference type="NCBI Taxonomy" id="486993"/>
    <lineage>
        <taxon>Bacteria</taxon>
        <taxon>Pseudomonadati</taxon>
        <taxon>Pseudomonadota</taxon>
        <taxon>Gammaproteobacteria</taxon>
        <taxon>Enterobacterales</taxon>
        <taxon>Enterobacteriaceae</taxon>
        <taxon>Salmonella</taxon>
    </lineage>
</organism>
<evidence type="ECO:0000313" key="7">
    <source>
        <dbReference type="EMBL" id="HAC6678909.1"/>
    </source>
</evidence>
<dbReference type="PANTHER" id="PTHR43525:SF1">
    <property type="entry name" value="PROTEIN MALY"/>
    <property type="match status" value="1"/>
</dbReference>
<dbReference type="AlphaFoldDB" id="A0A702BE17"/>
<gene>
    <name evidence="7" type="ORF">G0D12_25155</name>
</gene>
<reference evidence="7" key="1">
    <citation type="journal article" date="2018" name="Genome Biol.">
        <title>SKESA: strategic k-mer extension for scrupulous assemblies.</title>
        <authorList>
            <person name="Souvorov A."/>
            <person name="Agarwala R."/>
            <person name="Lipman D.J."/>
        </authorList>
    </citation>
    <scope>NUCLEOTIDE SEQUENCE</scope>
    <source>
        <strain evidence="7">M138</strain>
    </source>
</reference>
<dbReference type="InterPro" id="IPR051798">
    <property type="entry name" value="Class-II_PLP-Dep_Aminotrans"/>
</dbReference>
<accession>A0A702BE17</accession>
<comment type="similarity">
    <text evidence="5">Belongs to the class-II pyridoxal-phosphate-dependent aminotransferase family. MalY/PatB cystathionine beta-lyase subfamily.</text>
</comment>
<sequence length="401" mass="47283">MKYNFDEIIDRKNTNSLNYDGWRQYIFKTDKNARFDFKDDEFVRMWVADMDFATPPEILAAIKERLDKKILGYTKIYDDEYYHIFHNWCQRRYDWNTDTTDIVLSPGIIPALNRLVPLLTQQDESILINTPSYTPFKQAGDYSYRRVLCSDLLKQNNKYVIDFDDMERKLTDRSLNIKLFILSNPQNPTGRVWSEQELMRIGQLCLKNDIWIISDEIHCDLLRNGISHIPMAKLFPDTDKIITCMAPSKTFNVAGNLMSHIFIKNEEVRKEWLRLYDEFLSPLSLAATKAAWSHCDEWLEQLKHYLDDNFRLVEKFTQEHFPEANFKIPDATYLAWIHIEKYLPKQVDRQQLSLYFANQTGILLEGGNMFVSNGDGYIRINLACPRAVVQEGLERIRKALK</sequence>
<evidence type="ECO:0000256" key="3">
    <source>
        <dbReference type="ARBA" id="ARBA00022898"/>
    </source>
</evidence>
<dbReference type="Gene3D" id="3.90.1150.10">
    <property type="entry name" value="Aspartate Aminotransferase, domain 1"/>
    <property type="match status" value="1"/>
</dbReference>
<dbReference type="GO" id="GO:0047804">
    <property type="term" value="F:cysteine-S-conjugate beta-lyase activity"/>
    <property type="evidence" value="ECO:0007669"/>
    <property type="project" value="UniProtKB-EC"/>
</dbReference>